<keyword evidence="3" id="KW-1185">Reference proteome</keyword>
<protein>
    <recommendedName>
        <fullName evidence="4">Secreted protein</fullName>
    </recommendedName>
</protein>
<proteinExistence type="predicted"/>
<dbReference type="AlphaFoldDB" id="A0A4Y2QFB9"/>
<evidence type="ECO:0008006" key="4">
    <source>
        <dbReference type="Google" id="ProtNLM"/>
    </source>
</evidence>
<comment type="caution">
    <text evidence="2">The sequence shown here is derived from an EMBL/GenBank/DDBJ whole genome shotgun (WGS) entry which is preliminary data.</text>
</comment>
<evidence type="ECO:0000313" key="3">
    <source>
        <dbReference type="Proteomes" id="UP000499080"/>
    </source>
</evidence>
<sequence>MSHRHVTMSFWFLPVTLLTLLKHCPKLGTSIDNVEFFDSITFCPLSIVQISCMSAKSSKWGLHNVTLISKAQSYANLMKCNSLAALLKRLSANQILCCPVTYSKK</sequence>
<name>A0A4Y2QFB9_ARAVE</name>
<evidence type="ECO:0000313" key="2">
    <source>
        <dbReference type="EMBL" id="GBN62062.1"/>
    </source>
</evidence>
<dbReference type="Proteomes" id="UP000499080">
    <property type="component" value="Unassembled WGS sequence"/>
</dbReference>
<dbReference type="EMBL" id="BGPR01013754">
    <property type="protein sequence ID" value="GBN62062.1"/>
    <property type="molecule type" value="Genomic_DNA"/>
</dbReference>
<organism evidence="2 3">
    <name type="scientific">Araneus ventricosus</name>
    <name type="common">Orbweaver spider</name>
    <name type="synonym">Epeira ventricosa</name>
    <dbReference type="NCBI Taxonomy" id="182803"/>
    <lineage>
        <taxon>Eukaryota</taxon>
        <taxon>Metazoa</taxon>
        <taxon>Ecdysozoa</taxon>
        <taxon>Arthropoda</taxon>
        <taxon>Chelicerata</taxon>
        <taxon>Arachnida</taxon>
        <taxon>Araneae</taxon>
        <taxon>Araneomorphae</taxon>
        <taxon>Entelegynae</taxon>
        <taxon>Araneoidea</taxon>
        <taxon>Araneidae</taxon>
        <taxon>Araneus</taxon>
    </lineage>
</organism>
<feature type="signal peptide" evidence="1">
    <location>
        <begin position="1"/>
        <end position="18"/>
    </location>
</feature>
<feature type="chain" id="PRO_5021338508" description="Secreted protein" evidence="1">
    <location>
        <begin position="19"/>
        <end position="105"/>
    </location>
</feature>
<keyword evidence="1" id="KW-0732">Signal</keyword>
<reference evidence="2 3" key="1">
    <citation type="journal article" date="2019" name="Sci. Rep.">
        <title>Orb-weaving spider Araneus ventricosus genome elucidates the spidroin gene catalogue.</title>
        <authorList>
            <person name="Kono N."/>
            <person name="Nakamura H."/>
            <person name="Ohtoshi R."/>
            <person name="Moran D.A.P."/>
            <person name="Shinohara A."/>
            <person name="Yoshida Y."/>
            <person name="Fujiwara M."/>
            <person name="Mori M."/>
            <person name="Tomita M."/>
            <person name="Arakawa K."/>
        </authorList>
    </citation>
    <scope>NUCLEOTIDE SEQUENCE [LARGE SCALE GENOMIC DNA]</scope>
</reference>
<accession>A0A4Y2QFB9</accession>
<gene>
    <name evidence="2" type="ORF">AVEN_18651_1</name>
</gene>
<evidence type="ECO:0000256" key="1">
    <source>
        <dbReference type="SAM" id="SignalP"/>
    </source>
</evidence>